<dbReference type="OrthoDB" id="2647594at2759"/>
<dbReference type="Gene3D" id="3.50.50.60">
    <property type="entry name" value="FAD/NAD(P)-binding domain"/>
    <property type="match status" value="1"/>
</dbReference>
<sequence>VIIVGGGVAGCATALSLAKSNTTASFLLVDDAEPSTFKIGESLPAEASRWLQYLCPTLPNELAQDTIKGIHHHCAGNASVWQSPELHETFAMMNPFGSGWHLDRAVFDECLRKQVRARCSSQENQRNSFLKGKFVNVRKDENGWAVTLKRSESNAYVELHCSWLVDASGRKASLGAKTIKLDRLLAFYALMGATNVDLDHRTLIEATENGWWYSSQLSDNKRVVVFHTDDQDPSSKRARKPEGFLDMLQQTTHISQTIENVDYRIISSAGYPRCTAAGSSYLEPFGDEGDQWCAVGDAAVAFDPLSSQGMITSLRMGGSLGIVLAKKINHSDASSLHLVRDQYDECRRDYEKKRGYFYQQSMFSSGFWARQR</sequence>
<comment type="similarity">
    <text evidence="1">Belongs to the flavin-dependent halogenase family.</text>
</comment>
<proteinExistence type="inferred from homology"/>
<protein>
    <submittedName>
        <fullName evidence="3">Uncharacterized protein</fullName>
    </submittedName>
</protein>
<dbReference type="GO" id="GO:0140907">
    <property type="term" value="F:flavin-dependent halogenase activity"/>
    <property type="evidence" value="ECO:0007669"/>
    <property type="project" value="UniProtKB-ARBA"/>
</dbReference>
<comment type="caution">
    <text evidence="3">The sequence shown here is derived from an EMBL/GenBank/DDBJ whole genome shotgun (WGS) entry which is preliminary data.</text>
</comment>
<accession>A0A9P5U9P4</accession>
<evidence type="ECO:0000256" key="1">
    <source>
        <dbReference type="ARBA" id="ARBA00005706"/>
    </source>
</evidence>
<gene>
    <name evidence="3" type="ORF">BDP27DRAFT_1220967</name>
</gene>
<comment type="catalytic activity">
    <reaction evidence="2">
        <text>melleolide F + FADH2 + chloride + O2 = 6'-chloromelleolide F + FAD + 2 H2O + H(+)</text>
        <dbReference type="Rhea" id="RHEA:67160"/>
        <dbReference type="ChEBI" id="CHEBI:15377"/>
        <dbReference type="ChEBI" id="CHEBI:15378"/>
        <dbReference type="ChEBI" id="CHEBI:15379"/>
        <dbReference type="ChEBI" id="CHEBI:17996"/>
        <dbReference type="ChEBI" id="CHEBI:57692"/>
        <dbReference type="ChEBI" id="CHEBI:58307"/>
        <dbReference type="ChEBI" id="CHEBI:167712"/>
        <dbReference type="ChEBI" id="CHEBI:167713"/>
    </reaction>
    <physiologicalReaction direction="left-to-right" evidence="2">
        <dbReference type="Rhea" id="RHEA:67161"/>
    </physiologicalReaction>
</comment>
<dbReference type="GO" id="GO:0044550">
    <property type="term" value="P:secondary metabolite biosynthetic process"/>
    <property type="evidence" value="ECO:0007669"/>
    <property type="project" value="UniProtKB-ARBA"/>
</dbReference>
<dbReference type="SUPFAM" id="SSF51905">
    <property type="entry name" value="FAD/NAD(P)-binding domain"/>
    <property type="match status" value="1"/>
</dbReference>
<dbReference type="AlphaFoldDB" id="A0A9P5U9P4"/>
<evidence type="ECO:0000313" key="4">
    <source>
        <dbReference type="Proteomes" id="UP000772434"/>
    </source>
</evidence>
<reference evidence="3" key="1">
    <citation type="submission" date="2020-11" db="EMBL/GenBank/DDBJ databases">
        <authorList>
            <consortium name="DOE Joint Genome Institute"/>
            <person name="Ahrendt S."/>
            <person name="Riley R."/>
            <person name="Andreopoulos W."/>
            <person name="Labutti K."/>
            <person name="Pangilinan J."/>
            <person name="Ruiz-Duenas F.J."/>
            <person name="Barrasa J.M."/>
            <person name="Sanchez-Garcia M."/>
            <person name="Camarero S."/>
            <person name="Miyauchi S."/>
            <person name="Serrano A."/>
            <person name="Linde D."/>
            <person name="Babiker R."/>
            <person name="Drula E."/>
            <person name="Ayuso-Fernandez I."/>
            <person name="Pacheco R."/>
            <person name="Padilla G."/>
            <person name="Ferreira P."/>
            <person name="Barriuso J."/>
            <person name="Kellner H."/>
            <person name="Castanera R."/>
            <person name="Alfaro M."/>
            <person name="Ramirez L."/>
            <person name="Pisabarro A.G."/>
            <person name="Kuo A."/>
            <person name="Tritt A."/>
            <person name="Lipzen A."/>
            <person name="He G."/>
            <person name="Yan M."/>
            <person name="Ng V."/>
            <person name="Cullen D."/>
            <person name="Martin F."/>
            <person name="Rosso M.-N."/>
            <person name="Henrissat B."/>
            <person name="Hibbett D."/>
            <person name="Martinez A.T."/>
            <person name="Grigoriev I.V."/>
        </authorList>
    </citation>
    <scope>NUCLEOTIDE SEQUENCE</scope>
    <source>
        <strain evidence="3">AH 40177</strain>
    </source>
</reference>
<evidence type="ECO:0000256" key="2">
    <source>
        <dbReference type="ARBA" id="ARBA00049364"/>
    </source>
</evidence>
<dbReference type="EMBL" id="JADNRY010000042">
    <property type="protein sequence ID" value="KAF9070233.1"/>
    <property type="molecule type" value="Genomic_DNA"/>
</dbReference>
<organism evidence="3 4">
    <name type="scientific">Rhodocollybia butyracea</name>
    <dbReference type="NCBI Taxonomy" id="206335"/>
    <lineage>
        <taxon>Eukaryota</taxon>
        <taxon>Fungi</taxon>
        <taxon>Dikarya</taxon>
        <taxon>Basidiomycota</taxon>
        <taxon>Agaricomycotina</taxon>
        <taxon>Agaricomycetes</taxon>
        <taxon>Agaricomycetidae</taxon>
        <taxon>Agaricales</taxon>
        <taxon>Marasmiineae</taxon>
        <taxon>Omphalotaceae</taxon>
        <taxon>Rhodocollybia</taxon>
    </lineage>
</organism>
<evidence type="ECO:0000313" key="3">
    <source>
        <dbReference type="EMBL" id="KAF9070233.1"/>
    </source>
</evidence>
<feature type="non-terminal residue" evidence="3">
    <location>
        <position position="1"/>
    </location>
</feature>
<keyword evidence="4" id="KW-1185">Reference proteome</keyword>
<dbReference type="InterPro" id="IPR036188">
    <property type="entry name" value="FAD/NAD-bd_sf"/>
</dbReference>
<dbReference type="PANTHER" id="PTHR43747:SF1">
    <property type="entry name" value="SLR1998 PROTEIN"/>
    <property type="match status" value="1"/>
</dbReference>
<dbReference type="InterPro" id="IPR050816">
    <property type="entry name" value="Flavin-dep_Halogenase_NPB"/>
</dbReference>
<dbReference type="PANTHER" id="PTHR43747">
    <property type="entry name" value="FAD-BINDING PROTEIN"/>
    <property type="match status" value="1"/>
</dbReference>
<dbReference type="Gene3D" id="3.30.9.100">
    <property type="match status" value="1"/>
</dbReference>
<name>A0A9P5U9P4_9AGAR</name>
<dbReference type="Proteomes" id="UP000772434">
    <property type="component" value="Unassembled WGS sequence"/>
</dbReference>